<sequence>MFRNPGHRQSTCNRSSPCLKLYHQQIRILKVKIRRFQQNLRIERFQHRQPRVGHRVMVPQAYTNRVHPYYTKPRFDDEQRPPLLQVTPRGWFAGIYDPFITAAEVAPGVVSLIPNGFARDSEDWADEEDDDFEADGCYKTCIAYEKIGENHEAIVEYRGRDPSTGFPLLAKPTGPPLDIYISQNREKIWPPGRRSVAAESFPLVISWALQALAALAFLHSKEVYFGSLGAHACWLQEDISIKLVGFVDADFVDGYGEKNVGLRQCGPDFTFEEDESGTVQNDLFDWASMVYGFVTGVHVDEAPDWVQGSTRSVPNVSEEGDLGMILTNCWKAQYQSASELVPVESIKEDEADVFDGKIIPVLQADYCCRFILTNAPMNLSADVLMSSVSWHEHRRGAARFGGEYIMSQ</sequence>
<accession>A0A6G1H5I5</accession>
<gene>
    <name evidence="1" type="ORF">K402DRAFT_452932</name>
</gene>
<dbReference type="InterPro" id="IPR011009">
    <property type="entry name" value="Kinase-like_dom_sf"/>
</dbReference>
<dbReference type="EMBL" id="ML977149">
    <property type="protein sequence ID" value="KAF1988218.1"/>
    <property type="molecule type" value="Genomic_DNA"/>
</dbReference>
<evidence type="ECO:0008006" key="3">
    <source>
        <dbReference type="Google" id="ProtNLM"/>
    </source>
</evidence>
<dbReference type="OrthoDB" id="1668230at2759"/>
<dbReference type="Proteomes" id="UP000800041">
    <property type="component" value="Unassembled WGS sequence"/>
</dbReference>
<dbReference type="SUPFAM" id="SSF56112">
    <property type="entry name" value="Protein kinase-like (PK-like)"/>
    <property type="match status" value="1"/>
</dbReference>
<evidence type="ECO:0000313" key="2">
    <source>
        <dbReference type="Proteomes" id="UP000800041"/>
    </source>
</evidence>
<reference evidence="1" key="1">
    <citation type="journal article" date="2020" name="Stud. Mycol.">
        <title>101 Dothideomycetes genomes: a test case for predicting lifestyles and emergence of pathogens.</title>
        <authorList>
            <person name="Haridas S."/>
            <person name="Albert R."/>
            <person name="Binder M."/>
            <person name="Bloem J."/>
            <person name="Labutti K."/>
            <person name="Salamov A."/>
            <person name="Andreopoulos B."/>
            <person name="Baker S."/>
            <person name="Barry K."/>
            <person name="Bills G."/>
            <person name="Bluhm B."/>
            <person name="Cannon C."/>
            <person name="Castanera R."/>
            <person name="Culley D."/>
            <person name="Daum C."/>
            <person name="Ezra D."/>
            <person name="Gonzalez J."/>
            <person name="Henrissat B."/>
            <person name="Kuo A."/>
            <person name="Liang C."/>
            <person name="Lipzen A."/>
            <person name="Lutzoni F."/>
            <person name="Magnuson J."/>
            <person name="Mondo S."/>
            <person name="Nolan M."/>
            <person name="Ohm R."/>
            <person name="Pangilinan J."/>
            <person name="Park H.-J."/>
            <person name="Ramirez L."/>
            <person name="Alfaro M."/>
            <person name="Sun H."/>
            <person name="Tritt A."/>
            <person name="Yoshinaga Y."/>
            <person name="Zwiers L.-H."/>
            <person name="Turgeon B."/>
            <person name="Goodwin S."/>
            <person name="Spatafora J."/>
            <person name="Crous P."/>
            <person name="Grigoriev I."/>
        </authorList>
    </citation>
    <scope>NUCLEOTIDE SEQUENCE</scope>
    <source>
        <strain evidence="1">CBS 113979</strain>
    </source>
</reference>
<protein>
    <recommendedName>
        <fullName evidence="3">Protein kinase domain-containing protein</fullName>
    </recommendedName>
</protein>
<keyword evidence="2" id="KW-1185">Reference proteome</keyword>
<proteinExistence type="predicted"/>
<organism evidence="1 2">
    <name type="scientific">Aulographum hederae CBS 113979</name>
    <dbReference type="NCBI Taxonomy" id="1176131"/>
    <lineage>
        <taxon>Eukaryota</taxon>
        <taxon>Fungi</taxon>
        <taxon>Dikarya</taxon>
        <taxon>Ascomycota</taxon>
        <taxon>Pezizomycotina</taxon>
        <taxon>Dothideomycetes</taxon>
        <taxon>Pleosporomycetidae</taxon>
        <taxon>Aulographales</taxon>
        <taxon>Aulographaceae</taxon>
    </lineage>
</organism>
<dbReference type="AlphaFoldDB" id="A0A6G1H5I5"/>
<dbReference type="Gene3D" id="1.10.510.10">
    <property type="entry name" value="Transferase(Phosphotransferase) domain 1"/>
    <property type="match status" value="1"/>
</dbReference>
<evidence type="ECO:0000313" key="1">
    <source>
        <dbReference type="EMBL" id="KAF1988218.1"/>
    </source>
</evidence>
<name>A0A6G1H5I5_9PEZI</name>